<keyword evidence="6" id="KW-0547">Nucleotide-binding</keyword>
<dbReference type="InterPro" id="IPR017932">
    <property type="entry name" value="GATase_2_dom"/>
</dbReference>
<dbReference type="Gene3D" id="3.40.1160.10">
    <property type="entry name" value="Acetylglutamate kinase-like"/>
    <property type="match status" value="1"/>
</dbReference>
<dbReference type="STRING" id="31234.E3NWC0"/>
<dbReference type="EMBL" id="DS271464">
    <property type="protein sequence ID" value="EFP01613.1"/>
    <property type="molecule type" value="Genomic_DNA"/>
</dbReference>
<evidence type="ECO:0000256" key="6">
    <source>
        <dbReference type="ARBA" id="ARBA00022741"/>
    </source>
</evidence>
<dbReference type="InParanoid" id="E3NWC0"/>
<dbReference type="PANTHER" id="PTHR42824">
    <property type="entry name" value="GLUTAMINE AMIDOTRANSFERASE"/>
    <property type="match status" value="1"/>
</dbReference>
<dbReference type="CDD" id="cd04250">
    <property type="entry name" value="AAK_NAGK-C"/>
    <property type="match status" value="1"/>
</dbReference>
<comment type="pathway">
    <text evidence="1">Amino-acid biosynthesis; L-arginine biosynthesis; N(2)-acetyl-L-ornithine from L-glutamate: step 2/4.</text>
</comment>
<gene>
    <name evidence="11" type="ORF">CRE_21106</name>
</gene>
<keyword evidence="4" id="KW-0028">Amino-acid biosynthesis</keyword>
<evidence type="ECO:0000256" key="7">
    <source>
        <dbReference type="ARBA" id="ARBA00022777"/>
    </source>
</evidence>
<sequence>MTDPELESSFARDIVLLKTVGLNPIVVHGGGPQVDSLLKQLGRESDRIDGMRVTDPATMEVVEMVLGGSVNKSIVNLINQHGGRAIGLTGKDGNLLRAQKLLMEKTLADGTVTQIDLGLVGEVTGVKTDVLEMFTQSDFIPVIAPLGVDEDGQTYNINADLVAGKVAEALGAEKLILLTNISGVLDENKNLLTGLSTQEVDRLIETGVIYGGMIPKVGCALDAVKGGVVSAHIVDGRVPHATLLEIFTDHGVGTLITNRLLRFASRCVVMHNILINKMLYEYTMCQLLGMNCAAPTDITFSFRGFSQRAGITSDHSDGFGIAFFEDKACRLFVDNQSAVLSPIAELVRNYPIKSRNVIAHIRKATQGKITLENSHPFIRELWGRQWIFAHNGDLHNFHPHLSGRFTPVGSTDSELAFCYLLEQLVLRFGYFEPSLNDVFALLEEISPKIAEYGTFNFCLSNGQALFSYATTKLHWIVREYPFTYARLVDIDVDIDFSQFTTKEDRVAVITTEPLTQNEVWTAYQPGEMILFKDGQVIKTATTHVERLAREAADPSLVRVTKADQY</sequence>
<dbReference type="EC" id="2.7.2.8" evidence="2"/>
<dbReference type="NCBIfam" id="TIGR00761">
    <property type="entry name" value="argB"/>
    <property type="match status" value="1"/>
</dbReference>
<keyword evidence="7" id="KW-0418">Kinase</keyword>
<dbReference type="FunFam" id="3.40.1160.10:FF:000004">
    <property type="entry name" value="Acetylglutamate kinase"/>
    <property type="match status" value="1"/>
</dbReference>
<dbReference type="InterPro" id="IPR029055">
    <property type="entry name" value="Ntn_hydrolases_N"/>
</dbReference>
<accession>E3NWC0</accession>
<protein>
    <recommendedName>
        <fullName evidence="2">acetylglutamate kinase</fullName>
        <ecNumber evidence="2">2.7.2.8</ecNumber>
    </recommendedName>
</protein>
<dbReference type="GO" id="GO:0003991">
    <property type="term" value="F:acetylglutamate kinase activity"/>
    <property type="evidence" value="ECO:0007669"/>
    <property type="project" value="UniProtKB-EC"/>
</dbReference>
<proteinExistence type="inferred from homology"/>
<evidence type="ECO:0000256" key="9">
    <source>
        <dbReference type="ARBA" id="ARBA00022962"/>
    </source>
</evidence>
<dbReference type="InterPro" id="IPR001048">
    <property type="entry name" value="Asp/Glu/Uridylate_kinase"/>
</dbReference>
<dbReference type="HAMAP" id="MF_00082">
    <property type="entry name" value="ArgB"/>
    <property type="match status" value="1"/>
</dbReference>
<reference evidence="11" key="1">
    <citation type="submission" date="2007-07" db="EMBL/GenBank/DDBJ databases">
        <title>PCAP assembly of the Caenorhabditis remanei genome.</title>
        <authorList>
            <consortium name="The Caenorhabditis remanei Sequencing Consortium"/>
            <person name="Wilson R.K."/>
        </authorList>
    </citation>
    <scope>NUCLEOTIDE SEQUENCE [LARGE SCALE GENOMIC DNA]</scope>
    <source>
        <strain evidence="11">PB4641</strain>
    </source>
</reference>
<keyword evidence="12" id="KW-1185">Reference proteome</keyword>
<feature type="domain" description="Glutamine amidotransferase type-2" evidence="10">
    <location>
        <begin position="285"/>
        <end position="534"/>
    </location>
</feature>
<dbReference type="AlphaFoldDB" id="E3NWC0"/>
<keyword evidence="5" id="KW-0808">Transferase</keyword>
<keyword evidence="8" id="KW-0067">ATP-binding</keyword>
<dbReference type="InterPro" id="IPR041727">
    <property type="entry name" value="NAGK-C"/>
</dbReference>
<keyword evidence="3" id="KW-0055">Arginine biosynthesis</keyword>
<evidence type="ECO:0000256" key="5">
    <source>
        <dbReference type="ARBA" id="ARBA00022679"/>
    </source>
</evidence>
<dbReference type="PROSITE" id="PS51278">
    <property type="entry name" value="GATASE_TYPE_2"/>
    <property type="match status" value="1"/>
</dbReference>
<dbReference type="HOGENOM" id="CLU_482546_0_0_1"/>
<dbReference type="Proteomes" id="UP000008281">
    <property type="component" value="Unassembled WGS sequence"/>
</dbReference>
<evidence type="ECO:0000256" key="3">
    <source>
        <dbReference type="ARBA" id="ARBA00022571"/>
    </source>
</evidence>
<dbReference type="GO" id="GO:0005737">
    <property type="term" value="C:cytoplasm"/>
    <property type="evidence" value="ECO:0007669"/>
    <property type="project" value="InterPro"/>
</dbReference>
<keyword evidence="9" id="KW-0315">Glutamine amidotransferase</keyword>
<evidence type="ECO:0000256" key="1">
    <source>
        <dbReference type="ARBA" id="ARBA00004828"/>
    </source>
</evidence>
<dbReference type="GO" id="GO:0006526">
    <property type="term" value="P:L-arginine biosynthetic process"/>
    <property type="evidence" value="ECO:0007669"/>
    <property type="project" value="UniProtKB-KW"/>
</dbReference>
<dbReference type="InterPro" id="IPR037528">
    <property type="entry name" value="ArgB"/>
</dbReference>
<dbReference type="GO" id="GO:0005524">
    <property type="term" value="F:ATP binding"/>
    <property type="evidence" value="ECO:0007669"/>
    <property type="project" value="UniProtKB-KW"/>
</dbReference>
<dbReference type="Pfam" id="PF00696">
    <property type="entry name" value="AA_kinase"/>
    <property type="match status" value="1"/>
</dbReference>
<evidence type="ECO:0000313" key="11">
    <source>
        <dbReference type="EMBL" id="EFP01613.1"/>
    </source>
</evidence>
<dbReference type="Gene3D" id="3.60.20.10">
    <property type="entry name" value="Glutamine Phosphoribosylpyrophosphate, subunit 1, domain 1"/>
    <property type="match status" value="1"/>
</dbReference>
<evidence type="ECO:0000256" key="8">
    <source>
        <dbReference type="ARBA" id="ARBA00022840"/>
    </source>
</evidence>
<dbReference type="Pfam" id="PF13230">
    <property type="entry name" value="GATase_4"/>
    <property type="match status" value="1"/>
</dbReference>
<name>E3NWC0_CAERE</name>
<dbReference type="InterPro" id="IPR036393">
    <property type="entry name" value="AceGlu_kinase-like_sf"/>
</dbReference>
<dbReference type="SUPFAM" id="SSF56235">
    <property type="entry name" value="N-terminal nucleophile aminohydrolases (Ntn hydrolases)"/>
    <property type="match status" value="1"/>
</dbReference>
<evidence type="ECO:0000259" key="10">
    <source>
        <dbReference type="PROSITE" id="PS51278"/>
    </source>
</evidence>
<dbReference type="InterPro" id="IPR004662">
    <property type="entry name" value="AcgluKinase_fam"/>
</dbReference>
<dbReference type="SUPFAM" id="SSF53633">
    <property type="entry name" value="Carbamate kinase-like"/>
    <property type="match status" value="1"/>
</dbReference>
<evidence type="ECO:0000313" key="12">
    <source>
        <dbReference type="Proteomes" id="UP000008281"/>
    </source>
</evidence>
<evidence type="ECO:0000256" key="4">
    <source>
        <dbReference type="ARBA" id="ARBA00022605"/>
    </source>
</evidence>
<dbReference type="PANTHER" id="PTHR42824:SF1">
    <property type="entry name" value="GLUTAMINE AMIDOTRANSFERASE YAFJ-RELATED"/>
    <property type="match status" value="1"/>
</dbReference>
<dbReference type="OrthoDB" id="1723682at2759"/>
<dbReference type="InterPro" id="IPR026869">
    <property type="entry name" value="EgtC-like"/>
</dbReference>
<evidence type="ECO:0000256" key="2">
    <source>
        <dbReference type="ARBA" id="ARBA00013065"/>
    </source>
</evidence>
<dbReference type="CDD" id="cd01908">
    <property type="entry name" value="YafJ"/>
    <property type="match status" value="1"/>
</dbReference>
<dbReference type="eggNOG" id="KOG2436">
    <property type="taxonomic scope" value="Eukaryota"/>
</dbReference>
<organism evidence="12">
    <name type="scientific">Caenorhabditis remanei</name>
    <name type="common">Caenorhabditis vulgaris</name>
    <dbReference type="NCBI Taxonomy" id="31234"/>
    <lineage>
        <taxon>Eukaryota</taxon>
        <taxon>Metazoa</taxon>
        <taxon>Ecdysozoa</taxon>
        <taxon>Nematoda</taxon>
        <taxon>Chromadorea</taxon>
        <taxon>Rhabditida</taxon>
        <taxon>Rhabditina</taxon>
        <taxon>Rhabditomorpha</taxon>
        <taxon>Rhabditoidea</taxon>
        <taxon>Rhabditidae</taxon>
        <taxon>Peloderinae</taxon>
        <taxon>Caenorhabditis</taxon>
    </lineage>
</organism>